<dbReference type="OMA" id="IHVANGC"/>
<comment type="caution">
    <text evidence="2">The sequence shown here is derived from an EMBL/GenBank/DDBJ whole genome shotgun (WGS) entry which is preliminary data.</text>
</comment>
<reference evidence="2 3" key="1">
    <citation type="submission" date="2016-06" db="EMBL/GenBank/DDBJ databases">
        <title>Living apart together: crosstalk between the core and supernumerary genomes in a fungal plant pathogen.</title>
        <authorList>
            <person name="Vanheule A."/>
            <person name="Audenaert K."/>
            <person name="Warris S."/>
            <person name="Van De Geest H."/>
            <person name="Schijlen E."/>
            <person name="Hofte M."/>
            <person name="De Saeger S."/>
            <person name="Haesaert G."/>
            <person name="Waalwijk C."/>
            <person name="Van Der Lee T."/>
        </authorList>
    </citation>
    <scope>NUCLEOTIDE SEQUENCE [LARGE SCALE GENOMIC DNA]</scope>
    <source>
        <strain evidence="2 3">2516</strain>
    </source>
</reference>
<dbReference type="Proteomes" id="UP000091967">
    <property type="component" value="Unassembled WGS sequence"/>
</dbReference>
<proteinExistence type="predicted"/>
<feature type="compositionally biased region" description="Polar residues" evidence="1">
    <location>
        <begin position="1"/>
        <end position="18"/>
    </location>
</feature>
<keyword evidence="3" id="KW-1185">Reference proteome</keyword>
<dbReference type="AlphaFoldDB" id="A0A1B8B100"/>
<evidence type="ECO:0000313" key="3">
    <source>
        <dbReference type="Proteomes" id="UP000091967"/>
    </source>
</evidence>
<feature type="region of interest" description="Disordered" evidence="1">
    <location>
        <begin position="1"/>
        <end position="62"/>
    </location>
</feature>
<name>A0A1B8B100_FUSPO</name>
<evidence type="ECO:0000256" key="1">
    <source>
        <dbReference type="SAM" id="MobiDB-lite"/>
    </source>
</evidence>
<accession>A0A1B8B100</accession>
<evidence type="ECO:0000313" key="2">
    <source>
        <dbReference type="EMBL" id="OBS26401.1"/>
    </source>
</evidence>
<dbReference type="EMBL" id="LYXU01000001">
    <property type="protein sequence ID" value="OBS26401.1"/>
    <property type="molecule type" value="Genomic_DNA"/>
</dbReference>
<protein>
    <submittedName>
        <fullName evidence="2">Uncharacterized protein</fullName>
    </submittedName>
</protein>
<dbReference type="OrthoDB" id="5057009at2759"/>
<sequence length="90" mass="9664">MSSTAPKQGSAAGTTEASNAAEPQYMSLNRVDEYTPNSIAADLSTRNPPPDPRNPDQEIASLEVDMAKYRNTAQNIHPPFPLTGTGSKFK</sequence>
<organism evidence="2 3">
    <name type="scientific">Fusarium poae</name>
    <dbReference type="NCBI Taxonomy" id="36050"/>
    <lineage>
        <taxon>Eukaryota</taxon>
        <taxon>Fungi</taxon>
        <taxon>Dikarya</taxon>
        <taxon>Ascomycota</taxon>
        <taxon>Pezizomycotina</taxon>
        <taxon>Sordariomycetes</taxon>
        <taxon>Hypocreomycetidae</taxon>
        <taxon>Hypocreales</taxon>
        <taxon>Nectriaceae</taxon>
        <taxon>Fusarium</taxon>
    </lineage>
</organism>
<gene>
    <name evidence="2" type="ORF">FPOA_00342</name>
</gene>